<organism evidence="1 2">
    <name type="scientific">Cohnella thailandensis</name>
    <dbReference type="NCBI Taxonomy" id="557557"/>
    <lineage>
        <taxon>Bacteria</taxon>
        <taxon>Bacillati</taxon>
        <taxon>Bacillota</taxon>
        <taxon>Bacilli</taxon>
        <taxon>Bacillales</taxon>
        <taxon>Paenibacillaceae</taxon>
        <taxon>Cohnella</taxon>
    </lineage>
</organism>
<evidence type="ECO:0000313" key="1">
    <source>
        <dbReference type="EMBL" id="MBB6634576.1"/>
    </source>
</evidence>
<dbReference type="InterPro" id="IPR036390">
    <property type="entry name" value="WH_DNA-bd_sf"/>
</dbReference>
<proteinExistence type="predicted"/>
<keyword evidence="2" id="KW-1185">Reference proteome</keyword>
<comment type="caution">
    <text evidence="1">The sequence shown here is derived from an EMBL/GenBank/DDBJ whole genome shotgun (WGS) entry which is preliminary data.</text>
</comment>
<sequence length="227" mass="25812">MPLTKRRMQFLSKLVDLYRKTNLPIHYEALAKSIGVSKWTAYDMLKEIEKLGFITRSYEVNTKETGRSQVVFIPTAQATELFDQPRKDTFDPEEWERTAAKISRLLKDLKQAKPDEALRQMIDEIVKHTSRLDFCAYVIGMLLVYLKKLGGKTEAFIRHMVKTAPSNETGMTMFIGTVLGTAIQTLSEELSLEISELVTRLLKSIEDLSGEEKARLSSFLSEVGQNG</sequence>
<accession>A0A841SVE7</accession>
<dbReference type="InterPro" id="IPR036388">
    <property type="entry name" value="WH-like_DNA-bd_sf"/>
</dbReference>
<dbReference type="SUPFAM" id="SSF46785">
    <property type="entry name" value="Winged helix' DNA-binding domain"/>
    <property type="match status" value="1"/>
</dbReference>
<dbReference type="EMBL" id="JACJVQ010000007">
    <property type="protein sequence ID" value="MBB6634576.1"/>
    <property type="molecule type" value="Genomic_DNA"/>
</dbReference>
<gene>
    <name evidence="1" type="ORF">H7B67_10690</name>
</gene>
<protein>
    <submittedName>
        <fullName evidence="1">Lrp/AsnC family transcriptional regulator</fullName>
    </submittedName>
</protein>
<dbReference type="Proteomes" id="UP000535838">
    <property type="component" value="Unassembled WGS sequence"/>
</dbReference>
<name>A0A841SVE7_9BACL</name>
<dbReference type="AlphaFoldDB" id="A0A841SVE7"/>
<evidence type="ECO:0000313" key="2">
    <source>
        <dbReference type="Proteomes" id="UP000535838"/>
    </source>
</evidence>
<reference evidence="1 2" key="1">
    <citation type="submission" date="2020-08" db="EMBL/GenBank/DDBJ databases">
        <title>Cohnella phylogeny.</title>
        <authorList>
            <person name="Dunlap C."/>
        </authorList>
    </citation>
    <scope>NUCLEOTIDE SEQUENCE [LARGE SCALE GENOMIC DNA]</scope>
    <source>
        <strain evidence="1 2">DSM 25241</strain>
    </source>
</reference>
<dbReference type="Gene3D" id="1.10.10.10">
    <property type="entry name" value="Winged helix-like DNA-binding domain superfamily/Winged helix DNA-binding domain"/>
    <property type="match status" value="1"/>
</dbReference>